<dbReference type="EMBL" id="KN818227">
    <property type="protein sequence ID" value="KIL69000.1"/>
    <property type="molecule type" value="Genomic_DNA"/>
</dbReference>
<feature type="region of interest" description="Disordered" evidence="1">
    <location>
        <begin position="119"/>
        <end position="147"/>
    </location>
</feature>
<protein>
    <submittedName>
        <fullName evidence="2">Uncharacterized protein</fullName>
    </submittedName>
</protein>
<evidence type="ECO:0000313" key="2">
    <source>
        <dbReference type="EMBL" id="KIL69000.1"/>
    </source>
</evidence>
<dbReference type="Proteomes" id="UP000054549">
    <property type="component" value="Unassembled WGS sequence"/>
</dbReference>
<name>A0A0C2SZR1_AMAMK</name>
<proteinExistence type="predicted"/>
<dbReference type="InParanoid" id="A0A0C2SZR1"/>
<organism evidence="2 3">
    <name type="scientific">Amanita muscaria (strain Koide BX008)</name>
    <dbReference type="NCBI Taxonomy" id="946122"/>
    <lineage>
        <taxon>Eukaryota</taxon>
        <taxon>Fungi</taxon>
        <taxon>Dikarya</taxon>
        <taxon>Basidiomycota</taxon>
        <taxon>Agaricomycotina</taxon>
        <taxon>Agaricomycetes</taxon>
        <taxon>Agaricomycetidae</taxon>
        <taxon>Agaricales</taxon>
        <taxon>Pluteineae</taxon>
        <taxon>Amanitaceae</taxon>
        <taxon>Amanita</taxon>
    </lineage>
</organism>
<accession>A0A0C2SZR1</accession>
<evidence type="ECO:0000313" key="3">
    <source>
        <dbReference type="Proteomes" id="UP000054549"/>
    </source>
</evidence>
<keyword evidence="3" id="KW-1185">Reference proteome</keyword>
<dbReference type="HOGENOM" id="CLU_1767601_0_0_1"/>
<sequence length="147" mass="17084">MPPVRNSLSPEEKLKRAEWRRRLATNAVYKYMSGSSSRTLTAEEREALTLEFVSDDEDDTQGVHLLIFCYFSQFLADINTKMDNMHIVKKPLCIMTVRQPFVRKGATITTRHPWYIEHRDSESDEYVSESESEDEDDDEPTTSSVKE</sequence>
<gene>
    <name evidence="2" type="ORF">M378DRAFT_176561</name>
</gene>
<evidence type="ECO:0000256" key="1">
    <source>
        <dbReference type="SAM" id="MobiDB-lite"/>
    </source>
</evidence>
<reference evidence="2 3" key="1">
    <citation type="submission" date="2014-04" db="EMBL/GenBank/DDBJ databases">
        <title>Evolutionary Origins and Diversification of the Mycorrhizal Mutualists.</title>
        <authorList>
            <consortium name="DOE Joint Genome Institute"/>
            <consortium name="Mycorrhizal Genomics Consortium"/>
            <person name="Kohler A."/>
            <person name="Kuo A."/>
            <person name="Nagy L.G."/>
            <person name="Floudas D."/>
            <person name="Copeland A."/>
            <person name="Barry K.W."/>
            <person name="Cichocki N."/>
            <person name="Veneault-Fourrey C."/>
            <person name="LaButti K."/>
            <person name="Lindquist E.A."/>
            <person name="Lipzen A."/>
            <person name="Lundell T."/>
            <person name="Morin E."/>
            <person name="Murat C."/>
            <person name="Riley R."/>
            <person name="Ohm R."/>
            <person name="Sun H."/>
            <person name="Tunlid A."/>
            <person name="Henrissat B."/>
            <person name="Grigoriev I.V."/>
            <person name="Hibbett D.S."/>
            <person name="Martin F."/>
        </authorList>
    </citation>
    <scope>NUCLEOTIDE SEQUENCE [LARGE SCALE GENOMIC DNA]</scope>
    <source>
        <strain evidence="2 3">Koide BX008</strain>
    </source>
</reference>
<feature type="compositionally biased region" description="Acidic residues" evidence="1">
    <location>
        <begin position="122"/>
        <end position="140"/>
    </location>
</feature>
<dbReference type="AlphaFoldDB" id="A0A0C2SZR1"/>